<organism evidence="3 4">
    <name type="scientific">Anthostomella pinea</name>
    <dbReference type="NCBI Taxonomy" id="933095"/>
    <lineage>
        <taxon>Eukaryota</taxon>
        <taxon>Fungi</taxon>
        <taxon>Dikarya</taxon>
        <taxon>Ascomycota</taxon>
        <taxon>Pezizomycotina</taxon>
        <taxon>Sordariomycetes</taxon>
        <taxon>Xylariomycetidae</taxon>
        <taxon>Xylariales</taxon>
        <taxon>Xylariaceae</taxon>
        <taxon>Anthostomella</taxon>
    </lineage>
</organism>
<evidence type="ECO:0000313" key="4">
    <source>
        <dbReference type="Proteomes" id="UP001295740"/>
    </source>
</evidence>
<sequence>MDEDAEHDAWLLEQARAALEYRIRPQEEVTELRRLQAHHLSQSLGTEQLNSPLSLIDADAEITPSDVLQASAREFAEAALKNVEFRQKWTKIREAQLAAMPPPAPTPAEDKAKVEAEAKLLELQLEVNALEEERDRLLAIEKHLVELEKMPAASPDFLDPEVMYKDCPPLPELPKELMEGFTQDRTAPDQEIQELLSRLRKEDLRQKLILQRDKRKLAELKAKYPIDPRNLPPEVQLHALNAVKDTLINWIETMLSKAGEDGAESEAGSPSKQRQTEREKFDSEAQLADIQKEFVRHLELRKEVMTAMAQLRQISINDNPLPEVVEPEKKPLPSKPDPQAFLLTPYLEQLQAISREQKGLIQEKSHINATLAKQQQDTNKVLDRLVDESQLLPKYPAAKPGDKSNKTSSSSFSEATKGASVTDQVQPWLFASDSAKLATLEAVAEQVEEGQMAIDDAMEALDHVRKLLGKEAAQPPQAQTNEGPAESDLWLADEERKVGGAPARKNTEKEPEREEKSIWAKLDGNLGLINGG</sequence>
<feature type="region of interest" description="Disordered" evidence="2">
    <location>
        <begin position="392"/>
        <end position="418"/>
    </location>
</feature>
<keyword evidence="4" id="KW-1185">Reference proteome</keyword>
<evidence type="ECO:0000256" key="1">
    <source>
        <dbReference type="SAM" id="Coils"/>
    </source>
</evidence>
<name>A0AAI8V697_9PEZI</name>
<evidence type="ECO:0000256" key="2">
    <source>
        <dbReference type="SAM" id="MobiDB-lite"/>
    </source>
</evidence>
<feature type="coiled-coil region" evidence="1">
    <location>
        <begin position="113"/>
        <end position="150"/>
    </location>
</feature>
<feature type="compositionally biased region" description="Basic and acidic residues" evidence="2">
    <location>
        <begin position="505"/>
        <end position="516"/>
    </location>
</feature>
<reference evidence="3" key="1">
    <citation type="submission" date="2023-10" db="EMBL/GenBank/DDBJ databases">
        <authorList>
            <person name="Hackl T."/>
        </authorList>
    </citation>
    <scope>NUCLEOTIDE SEQUENCE</scope>
</reference>
<feature type="region of interest" description="Disordered" evidence="2">
    <location>
        <begin position="259"/>
        <end position="284"/>
    </location>
</feature>
<evidence type="ECO:0000313" key="3">
    <source>
        <dbReference type="EMBL" id="CAJ2501773.1"/>
    </source>
</evidence>
<feature type="region of interest" description="Disordered" evidence="2">
    <location>
        <begin position="470"/>
        <end position="516"/>
    </location>
</feature>
<proteinExistence type="predicted"/>
<feature type="compositionally biased region" description="Low complexity" evidence="2">
    <location>
        <begin position="406"/>
        <end position="418"/>
    </location>
</feature>
<keyword evidence="1" id="KW-0175">Coiled coil</keyword>
<dbReference type="Proteomes" id="UP001295740">
    <property type="component" value="Unassembled WGS sequence"/>
</dbReference>
<dbReference type="EMBL" id="CAUWAG010000003">
    <property type="protein sequence ID" value="CAJ2501773.1"/>
    <property type="molecule type" value="Genomic_DNA"/>
</dbReference>
<feature type="compositionally biased region" description="Basic and acidic residues" evidence="2">
    <location>
        <begin position="274"/>
        <end position="283"/>
    </location>
</feature>
<protein>
    <submittedName>
        <fullName evidence="3">Uu.00g046260.m01.CDS01</fullName>
    </submittedName>
</protein>
<dbReference type="AlphaFoldDB" id="A0AAI8V697"/>
<comment type="caution">
    <text evidence="3">The sequence shown here is derived from an EMBL/GenBank/DDBJ whole genome shotgun (WGS) entry which is preliminary data.</text>
</comment>
<accession>A0AAI8V697</accession>
<gene>
    <name evidence="3" type="ORF">KHLLAP_LOCUS2241</name>
</gene>